<feature type="transmembrane region" description="Helical" evidence="11">
    <location>
        <begin position="731"/>
        <end position="752"/>
    </location>
</feature>
<keyword evidence="5" id="KW-0808">Transferase</keyword>
<dbReference type="GO" id="GO:0005886">
    <property type="term" value="C:plasma membrane"/>
    <property type="evidence" value="ECO:0007669"/>
    <property type="project" value="UniProtKB-SubCell"/>
</dbReference>
<feature type="compositionally biased region" description="Basic residues" evidence="10">
    <location>
        <begin position="1"/>
        <end position="12"/>
    </location>
</feature>
<keyword evidence="7 11" id="KW-1133">Transmembrane helix</keyword>
<keyword evidence="3" id="KW-1003">Cell membrane</keyword>
<dbReference type="AlphaFoldDB" id="A0A7S4ICB3"/>
<feature type="transmembrane region" description="Helical" evidence="11">
    <location>
        <begin position="699"/>
        <end position="719"/>
    </location>
</feature>
<proteinExistence type="predicted"/>
<evidence type="ECO:0000256" key="7">
    <source>
        <dbReference type="ARBA" id="ARBA00022989"/>
    </source>
</evidence>
<evidence type="ECO:0000256" key="9">
    <source>
        <dbReference type="ARBA" id="ARBA00023316"/>
    </source>
</evidence>
<comment type="subcellular location">
    <subcellularLocation>
        <location evidence="1">Cell membrane</location>
        <topology evidence="1">Multi-pass membrane protein</topology>
    </subcellularLocation>
</comment>
<organism evidence="12">
    <name type="scientific">Odontella aurita</name>
    <dbReference type="NCBI Taxonomy" id="265563"/>
    <lineage>
        <taxon>Eukaryota</taxon>
        <taxon>Sar</taxon>
        <taxon>Stramenopiles</taxon>
        <taxon>Ochrophyta</taxon>
        <taxon>Bacillariophyta</taxon>
        <taxon>Mediophyceae</taxon>
        <taxon>Biddulphiophycidae</taxon>
        <taxon>Eupodiscales</taxon>
        <taxon>Odontellaceae</taxon>
        <taxon>Odontella</taxon>
    </lineage>
</organism>
<dbReference type="InterPro" id="IPR004835">
    <property type="entry name" value="Chitin_synth"/>
</dbReference>
<feature type="compositionally biased region" description="Polar residues" evidence="10">
    <location>
        <begin position="907"/>
        <end position="918"/>
    </location>
</feature>
<feature type="region of interest" description="Disordered" evidence="10">
    <location>
        <begin position="883"/>
        <end position="959"/>
    </location>
</feature>
<keyword evidence="9" id="KW-0961">Cell wall biogenesis/degradation</keyword>
<feature type="region of interest" description="Disordered" evidence="10">
    <location>
        <begin position="1"/>
        <end position="20"/>
    </location>
</feature>
<dbReference type="GO" id="GO:0004100">
    <property type="term" value="F:chitin synthase activity"/>
    <property type="evidence" value="ECO:0007669"/>
    <property type="project" value="UniProtKB-EC"/>
</dbReference>
<gene>
    <name evidence="12" type="ORF">OAUR00152_LOCUS9899</name>
</gene>
<evidence type="ECO:0000256" key="11">
    <source>
        <dbReference type="SAM" id="Phobius"/>
    </source>
</evidence>
<evidence type="ECO:0000256" key="2">
    <source>
        <dbReference type="ARBA" id="ARBA00012543"/>
    </source>
</evidence>
<feature type="transmembrane region" description="Helical" evidence="11">
    <location>
        <begin position="815"/>
        <end position="835"/>
    </location>
</feature>
<feature type="transmembrane region" description="Helical" evidence="11">
    <location>
        <begin position="668"/>
        <end position="693"/>
    </location>
</feature>
<dbReference type="Gene3D" id="3.90.550.10">
    <property type="entry name" value="Spore Coat Polysaccharide Biosynthesis Protein SpsA, Chain A"/>
    <property type="match status" value="1"/>
</dbReference>
<feature type="transmembrane region" description="Helical" evidence="11">
    <location>
        <begin position="789"/>
        <end position="808"/>
    </location>
</feature>
<evidence type="ECO:0000256" key="5">
    <source>
        <dbReference type="ARBA" id="ARBA00022679"/>
    </source>
</evidence>
<keyword evidence="6 11" id="KW-0812">Transmembrane</keyword>
<evidence type="ECO:0000256" key="3">
    <source>
        <dbReference type="ARBA" id="ARBA00022475"/>
    </source>
</evidence>
<dbReference type="PANTHER" id="PTHR22914:SF9">
    <property type="entry name" value="CHITIN SYNTHASE 1"/>
    <property type="match status" value="1"/>
</dbReference>
<keyword evidence="8 11" id="KW-0472">Membrane</keyword>
<dbReference type="PANTHER" id="PTHR22914">
    <property type="entry name" value="CHITIN SYNTHASE"/>
    <property type="match status" value="1"/>
</dbReference>
<name>A0A7S4ICB3_9STRA</name>
<accession>A0A7S4ICB3</accession>
<sequence length="959" mass="107125">MGSIKKLAKSFKKPSSATTVTATADNTASNAVAYEAPAVRGAANPTRNANATNATAAVAGDVGGSNNPLPEPIPFDRSSTIDRLKDNFTFIEKQLMAQNQQVLEQNATILSQYQQVMDNSVTLQNKVDTLLSANDPPPPPEKKPIECGSYSVTVPGTPTEWRVAGFTSIIPEHDFEKSYFPGLNWQPEESPLHTQPVGRWHKDKTISCVVPCYNENGPDLERTVRSLYRQRLPPGFRIEVVVVMDGADSMSRSMAEYLTTLFGVQINSGSPETDPFVKFPDAETIIVDPLHEESAMTRVPAMEGTIGGYSLVVKRTNHRKANSQMWWLGPHSTVINTKYSLATDCGTVFARTASIHLINRMEAEPSLHAVTGFQRIMDSTMQGDGNYEWFNHPWHFMLRMVQRFEFEVDHVSFKGVYDTLGCMHVIPGPCGLFRHSAMGTLRKGLLHQYFSLFQLSSKGLIVGNVELVEDRIPGTLLSFPLKGDKVEATMPKEGWPKTGFVHNAVFYIEAEKPLSQLVKQRRRWLNGTFATYLWVLSEGLISRSNQDPMTKFCSWLLVVLNVVQGMVVRLFGPSLLIVWMFRFGLFAPDLWSDPTRIFDPELSLVEVELEPGRLKDGLIFSGVYLVLYIAFVIGHTPRAKPVARGESIVRYSEPTAFRNDNKSSYRGWLFWPVLLMNAVVVLLYILNTIGILYTQGWDGTPLLVKILIFFCVVPFIMGLMDGMARCDFRCLWGMIYSAPVALPIMIWFTIWLPAYATTRLSDLTWGNRDTTDLDESEKALRRAKNGQRVAYFLIGFNTFVAVGVIILMQFFSDTFPIFVVTYTLVLSFTYVLSFGDLMYRVLSLSHCYHPCADDEAVPYDHLDDNNEILGDLYTKMDDKQAGNDATSVNTDANSANGGTTEDDDGSRSTVGLNKNSDGGATPKEQEMANVDYSDKKKKESKSDGDDESPKSWDIGGLYC</sequence>
<feature type="transmembrane region" description="Helical" evidence="11">
    <location>
        <begin position="617"/>
        <end position="634"/>
    </location>
</feature>
<feature type="transmembrane region" description="Helical" evidence="11">
    <location>
        <begin position="553"/>
        <end position="581"/>
    </location>
</feature>
<dbReference type="GO" id="GO:0006031">
    <property type="term" value="P:chitin biosynthetic process"/>
    <property type="evidence" value="ECO:0007669"/>
    <property type="project" value="TreeGrafter"/>
</dbReference>
<evidence type="ECO:0000313" key="12">
    <source>
        <dbReference type="EMBL" id="CAE2225098.1"/>
    </source>
</evidence>
<reference evidence="12" key="1">
    <citation type="submission" date="2021-01" db="EMBL/GenBank/DDBJ databases">
        <authorList>
            <person name="Corre E."/>
            <person name="Pelletier E."/>
            <person name="Niang G."/>
            <person name="Scheremetjew M."/>
            <person name="Finn R."/>
            <person name="Kale V."/>
            <person name="Holt S."/>
            <person name="Cochrane G."/>
            <person name="Meng A."/>
            <person name="Brown T."/>
            <person name="Cohen L."/>
        </authorList>
    </citation>
    <scope>NUCLEOTIDE SEQUENCE</scope>
    <source>
        <strain evidence="12">Isolate 1302-5</strain>
    </source>
</reference>
<dbReference type="SUPFAM" id="SSF53448">
    <property type="entry name" value="Nucleotide-diphospho-sugar transferases"/>
    <property type="match status" value="1"/>
</dbReference>
<evidence type="ECO:0000256" key="4">
    <source>
        <dbReference type="ARBA" id="ARBA00022676"/>
    </source>
</evidence>
<evidence type="ECO:0000256" key="8">
    <source>
        <dbReference type="ARBA" id="ARBA00023136"/>
    </source>
</evidence>
<protein>
    <recommendedName>
        <fullName evidence="2">chitin synthase</fullName>
        <ecNumber evidence="2">2.4.1.16</ecNumber>
    </recommendedName>
</protein>
<dbReference type="Pfam" id="PF01644">
    <property type="entry name" value="Chitin_synth_1"/>
    <property type="match status" value="1"/>
</dbReference>
<evidence type="ECO:0000256" key="1">
    <source>
        <dbReference type="ARBA" id="ARBA00004651"/>
    </source>
</evidence>
<evidence type="ECO:0000256" key="6">
    <source>
        <dbReference type="ARBA" id="ARBA00022692"/>
    </source>
</evidence>
<keyword evidence="4" id="KW-0328">Glycosyltransferase</keyword>
<evidence type="ECO:0000256" key="10">
    <source>
        <dbReference type="SAM" id="MobiDB-lite"/>
    </source>
</evidence>
<dbReference type="EC" id="2.4.1.16" evidence="2"/>
<feature type="compositionally biased region" description="Polar residues" evidence="10">
    <location>
        <begin position="883"/>
        <end position="899"/>
    </location>
</feature>
<feature type="compositionally biased region" description="Basic and acidic residues" evidence="10">
    <location>
        <begin position="932"/>
        <end position="950"/>
    </location>
</feature>
<dbReference type="GO" id="GO:0071555">
    <property type="term" value="P:cell wall organization"/>
    <property type="evidence" value="ECO:0007669"/>
    <property type="project" value="UniProtKB-KW"/>
</dbReference>
<dbReference type="InterPro" id="IPR029044">
    <property type="entry name" value="Nucleotide-diphossugar_trans"/>
</dbReference>
<dbReference type="EMBL" id="HBKQ01014484">
    <property type="protein sequence ID" value="CAE2225098.1"/>
    <property type="molecule type" value="Transcribed_RNA"/>
</dbReference>